<name>A0AC34Q5W7_9BILA</name>
<dbReference type="Proteomes" id="UP000887576">
    <property type="component" value="Unplaced"/>
</dbReference>
<proteinExistence type="predicted"/>
<dbReference type="WBParaSite" id="JU765_v2.g1321.t1">
    <property type="protein sequence ID" value="JU765_v2.g1321.t1"/>
    <property type="gene ID" value="JU765_v2.g1321"/>
</dbReference>
<organism evidence="1 2">
    <name type="scientific">Panagrolaimus sp. JU765</name>
    <dbReference type="NCBI Taxonomy" id="591449"/>
    <lineage>
        <taxon>Eukaryota</taxon>
        <taxon>Metazoa</taxon>
        <taxon>Ecdysozoa</taxon>
        <taxon>Nematoda</taxon>
        <taxon>Chromadorea</taxon>
        <taxon>Rhabditida</taxon>
        <taxon>Tylenchina</taxon>
        <taxon>Panagrolaimomorpha</taxon>
        <taxon>Panagrolaimoidea</taxon>
        <taxon>Panagrolaimidae</taxon>
        <taxon>Panagrolaimus</taxon>
    </lineage>
</organism>
<evidence type="ECO:0000313" key="2">
    <source>
        <dbReference type="WBParaSite" id="JU765_v2.g1321.t1"/>
    </source>
</evidence>
<evidence type="ECO:0000313" key="1">
    <source>
        <dbReference type="Proteomes" id="UP000887576"/>
    </source>
</evidence>
<reference evidence="2" key="1">
    <citation type="submission" date="2022-11" db="UniProtKB">
        <authorList>
            <consortium name="WormBaseParasite"/>
        </authorList>
    </citation>
    <scope>IDENTIFICATION</scope>
</reference>
<accession>A0AC34Q5W7</accession>
<sequence>MPKNSLPAQIVELCRKKSAKANVYCIHAIGGTVYPFYPFIHVLDDDFNLFAIPFDSNYAVDSIDDLAHFYAKKILEHSMGEPVVLVGYSLGGMLAHSMARFFLDSGLVQQDKIQVVMFDSWTIGTNQLNLDSIKSYLEKQFSSFPDSQDLLDSALKLSKFLTKHEFRFHPKINISLFKASKLTDSALKHAIL</sequence>
<protein>
    <submittedName>
        <fullName evidence="2">Oleoyl-[acyl-carrier-protein] hydrolase</fullName>
    </submittedName>
</protein>